<evidence type="ECO:0000313" key="4">
    <source>
        <dbReference type="Proteomes" id="UP000183206"/>
    </source>
</evidence>
<comment type="caution">
    <text evidence="3">The sequence shown here is derived from an EMBL/GenBank/DDBJ whole genome shotgun (WGS) entry which is preliminary data.</text>
</comment>
<reference evidence="3 4" key="1">
    <citation type="journal article" date="2016" name="Environ. Microbiol.">
        <title>Genomic resolution of a cold subsurface aquifer community provides metabolic insights for novel microbes adapted to high CO concentrations.</title>
        <authorList>
            <person name="Probst A.J."/>
            <person name="Castelle C.J."/>
            <person name="Singh A."/>
            <person name="Brown C.T."/>
            <person name="Anantharaman K."/>
            <person name="Sharon I."/>
            <person name="Hug L.A."/>
            <person name="Burstein D."/>
            <person name="Emerson J.B."/>
            <person name="Thomas B.C."/>
            <person name="Banfield J.F."/>
        </authorList>
    </citation>
    <scope>NUCLEOTIDE SEQUENCE [LARGE SCALE GENOMIC DNA]</scope>
    <source>
        <strain evidence="3">CG1_02_47_685</strain>
    </source>
</reference>
<evidence type="ECO:0008006" key="5">
    <source>
        <dbReference type="Google" id="ProtNLM"/>
    </source>
</evidence>
<proteinExistence type="predicted"/>
<keyword evidence="2" id="KW-1133">Transmembrane helix</keyword>
<dbReference type="EMBL" id="MNVO01000019">
    <property type="protein sequence ID" value="OIO33099.1"/>
    <property type="molecule type" value="Genomic_DNA"/>
</dbReference>
<organism evidence="3 4">
    <name type="scientific">Candidatus Nomurabacteria bacterium CG1_02_47_685</name>
    <dbReference type="NCBI Taxonomy" id="1805282"/>
    <lineage>
        <taxon>Bacteria</taxon>
        <taxon>Candidatus Nomuraibacteriota</taxon>
    </lineage>
</organism>
<dbReference type="STRING" id="1805282.AUJ44_01050"/>
<dbReference type="Pfam" id="PF04977">
    <property type="entry name" value="DivIC"/>
    <property type="match status" value="1"/>
</dbReference>
<evidence type="ECO:0000256" key="1">
    <source>
        <dbReference type="SAM" id="Coils"/>
    </source>
</evidence>
<dbReference type="InterPro" id="IPR007060">
    <property type="entry name" value="FtsL/DivIC"/>
</dbReference>
<protein>
    <recommendedName>
        <fullName evidence="5">Septum formation initiator</fullName>
    </recommendedName>
</protein>
<evidence type="ECO:0000313" key="3">
    <source>
        <dbReference type="EMBL" id="OIO33099.1"/>
    </source>
</evidence>
<dbReference type="AlphaFoldDB" id="A0A1J4VAM8"/>
<name>A0A1J4VAM8_9BACT</name>
<sequence length="149" mass="16980">MVLLRYAQACRLDWLSSSSLLMREFQKKRRIREALYSWPVIILLAGIFLLLANATWGAYQKAHIAFVNKEKVSNELADLKEREGELTEKIGHLQSDFGIEAEIRERFGVAREGEEVVVIVPSVQDDRVASNNALKKSFWAAIIGFVTRD</sequence>
<keyword evidence="1" id="KW-0175">Coiled coil</keyword>
<accession>A0A1J4VAM8</accession>
<feature type="transmembrane region" description="Helical" evidence="2">
    <location>
        <begin position="35"/>
        <end position="59"/>
    </location>
</feature>
<gene>
    <name evidence="3" type="ORF">AUJ44_01050</name>
</gene>
<dbReference type="Proteomes" id="UP000183206">
    <property type="component" value="Unassembled WGS sequence"/>
</dbReference>
<keyword evidence="2" id="KW-0812">Transmembrane</keyword>
<keyword evidence="2" id="KW-0472">Membrane</keyword>
<feature type="coiled-coil region" evidence="1">
    <location>
        <begin position="69"/>
        <end position="96"/>
    </location>
</feature>
<evidence type="ECO:0000256" key="2">
    <source>
        <dbReference type="SAM" id="Phobius"/>
    </source>
</evidence>